<name>A0A7G9QT90_9GAMM</name>
<dbReference type="PROSITE" id="PS50893">
    <property type="entry name" value="ABC_TRANSPORTER_2"/>
    <property type="match status" value="1"/>
</dbReference>
<protein>
    <submittedName>
        <fullName evidence="6">ATP-binding cassette domain-containing protein</fullName>
    </submittedName>
</protein>
<dbReference type="InterPro" id="IPR027417">
    <property type="entry name" value="P-loop_NTPase"/>
</dbReference>
<keyword evidence="3" id="KW-0547">Nucleotide-binding</keyword>
<reference evidence="6 7" key="1">
    <citation type="submission" date="2020-08" db="EMBL/GenBank/DDBJ databases">
        <title>Genome sequence of Thermomonas brevis KACC 16975T.</title>
        <authorList>
            <person name="Hyun D.-W."/>
            <person name="Bae J.-W."/>
        </authorList>
    </citation>
    <scope>NUCLEOTIDE SEQUENCE [LARGE SCALE GENOMIC DNA]</scope>
    <source>
        <strain evidence="6 7">KACC 16975</strain>
    </source>
</reference>
<dbReference type="InterPro" id="IPR003439">
    <property type="entry name" value="ABC_transporter-like_ATP-bd"/>
</dbReference>
<dbReference type="SMART" id="SM00382">
    <property type="entry name" value="AAA"/>
    <property type="match status" value="1"/>
</dbReference>
<dbReference type="Gene3D" id="3.40.50.300">
    <property type="entry name" value="P-loop containing nucleotide triphosphate hydrolases"/>
    <property type="match status" value="1"/>
</dbReference>
<dbReference type="PROSITE" id="PS00211">
    <property type="entry name" value="ABC_TRANSPORTER_1"/>
    <property type="match status" value="1"/>
</dbReference>
<dbReference type="InterPro" id="IPR017871">
    <property type="entry name" value="ABC_transporter-like_CS"/>
</dbReference>
<evidence type="ECO:0000259" key="5">
    <source>
        <dbReference type="PROSITE" id="PS50893"/>
    </source>
</evidence>
<dbReference type="InterPro" id="IPR003593">
    <property type="entry name" value="AAA+_ATPase"/>
</dbReference>
<dbReference type="AlphaFoldDB" id="A0A7G9QT90"/>
<evidence type="ECO:0000256" key="3">
    <source>
        <dbReference type="ARBA" id="ARBA00022741"/>
    </source>
</evidence>
<keyword evidence="7" id="KW-1185">Reference proteome</keyword>
<gene>
    <name evidence="6" type="ORF">H9L17_15620</name>
</gene>
<dbReference type="SUPFAM" id="SSF52540">
    <property type="entry name" value="P-loop containing nucleoside triphosphate hydrolases"/>
    <property type="match status" value="1"/>
</dbReference>
<accession>A0A7G9QT90</accession>
<evidence type="ECO:0000256" key="4">
    <source>
        <dbReference type="ARBA" id="ARBA00022840"/>
    </source>
</evidence>
<proteinExistence type="inferred from homology"/>
<comment type="similarity">
    <text evidence="1">Belongs to the ABC transporter superfamily.</text>
</comment>
<dbReference type="RefSeq" id="WP_187570329.1">
    <property type="nucleotide sequence ID" value="NZ_CP060711.1"/>
</dbReference>
<feature type="domain" description="ABC transporter" evidence="5">
    <location>
        <begin position="4"/>
        <end position="232"/>
    </location>
</feature>
<keyword evidence="2" id="KW-0813">Transport</keyword>
<dbReference type="GO" id="GO:0005524">
    <property type="term" value="F:ATP binding"/>
    <property type="evidence" value="ECO:0007669"/>
    <property type="project" value="UniProtKB-KW"/>
</dbReference>
<evidence type="ECO:0000256" key="1">
    <source>
        <dbReference type="ARBA" id="ARBA00005417"/>
    </source>
</evidence>
<evidence type="ECO:0000313" key="6">
    <source>
        <dbReference type="EMBL" id="QNN46565.1"/>
    </source>
</evidence>
<dbReference type="EMBL" id="CP060711">
    <property type="protein sequence ID" value="QNN46565.1"/>
    <property type="molecule type" value="Genomic_DNA"/>
</dbReference>
<dbReference type="Pfam" id="PF00005">
    <property type="entry name" value="ABC_tran"/>
    <property type="match status" value="1"/>
</dbReference>
<evidence type="ECO:0000313" key="7">
    <source>
        <dbReference type="Proteomes" id="UP000515977"/>
    </source>
</evidence>
<dbReference type="GO" id="GO:0016887">
    <property type="term" value="F:ATP hydrolysis activity"/>
    <property type="evidence" value="ECO:0007669"/>
    <property type="project" value="InterPro"/>
</dbReference>
<organism evidence="6 7">
    <name type="scientific">Thermomonas brevis</name>
    <dbReference type="NCBI Taxonomy" id="215691"/>
    <lineage>
        <taxon>Bacteria</taxon>
        <taxon>Pseudomonadati</taxon>
        <taxon>Pseudomonadota</taxon>
        <taxon>Gammaproteobacteria</taxon>
        <taxon>Lysobacterales</taxon>
        <taxon>Lysobacteraceae</taxon>
        <taxon>Thermomonas</taxon>
    </lineage>
</organism>
<dbReference type="PANTHER" id="PTHR43335:SF4">
    <property type="entry name" value="ABC TRANSPORTER, ATP-BINDING PROTEIN"/>
    <property type="match status" value="1"/>
</dbReference>
<dbReference type="PANTHER" id="PTHR43335">
    <property type="entry name" value="ABC TRANSPORTER, ATP-BINDING PROTEIN"/>
    <property type="match status" value="1"/>
</dbReference>
<dbReference type="KEGG" id="tbv:H9L17_15620"/>
<keyword evidence="4 6" id="KW-0067">ATP-binding</keyword>
<dbReference type="Proteomes" id="UP000515977">
    <property type="component" value="Chromosome"/>
</dbReference>
<evidence type="ECO:0000256" key="2">
    <source>
        <dbReference type="ARBA" id="ARBA00022448"/>
    </source>
</evidence>
<sequence length="310" mass="33337">MLCLQTRRLTHRFREGTALAGIDLEVPAGSIYGFLGPNGAGKTTTLRLLLGLLAPQAGEILVFGRPLTPANRPEAMRRIGAMIESPAFYGNLTARENLLLLQRIHRCPAARVDEVLALVGLADTQGKRAARFSLGMKQRLGLAMALLHGPDLMILDEPTNGLDPGGIVEMRQLLQRLNRERGITFLVSSHLLAEVEKFATHVGILDRGRLLFQGSIADLQARRREAGMVRLRTDDDARAEAWLRQAGHAARRGEGGLALPMLDDPAVAAAVAGLVGAGIGIHGVASGQDRADLEDIFMDMTEGGARREAA</sequence>